<dbReference type="OrthoDB" id="3934656at2759"/>
<dbReference type="AlphaFoldDB" id="A0A9W9CDI1"/>
<comment type="caution">
    <text evidence="1">The sequence shown here is derived from an EMBL/GenBank/DDBJ whole genome shotgun (WGS) entry which is preliminary data.</text>
</comment>
<dbReference type="GO" id="GO:0005506">
    <property type="term" value="F:iron ion binding"/>
    <property type="evidence" value="ECO:0007669"/>
    <property type="project" value="InterPro"/>
</dbReference>
<dbReference type="GO" id="GO:0004497">
    <property type="term" value="F:monooxygenase activity"/>
    <property type="evidence" value="ECO:0007669"/>
    <property type="project" value="InterPro"/>
</dbReference>
<gene>
    <name evidence="1" type="ORF">N0V89_002347</name>
</gene>
<sequence>MLRRPEHLRVEEFVDLIRTKYLSSEAGAILVDLVEKIQYLTLDVTSGLAFGKTFGMLQKNSDVDDYRISDLGRGVWPLGILPLH</sequence>
<reference evidence="1" key="1">
    <citation type="submission" date="2022-10" db="EMBL/GenBank/DDBJ databases">
        <title>Tapping the CABI collections for fungal endophytes: first genome assemblies for Collariella, Neodidymelliopsis, Ascochyta clinopodiicola, Didymella pomorum, Didymosphaeria variabile, Neocosmospora piperis and Neocucurbitaria cava.</title>
        <authorList>
            <person name="Hill R."/>
        </authorList>
    </citation>
    <scope>NUCLEOTIDE SEQUENCE</scope>
    <source>
        <strain evidence="1">IMI 356815</strain>
    </source>
</reference>
<dbReference type="InterPro" id="IPR036396">
    <property type="entry name" value="Cyt_P450_sf"/>
</dbReference>
<dbReference type="Gene3D" id="1.10.630.10">
    <property type="entry name" value="Cytochrome P450"/>
    <property type="match status" value="1"/>
</dbReference>
<accession>A0A9W9CDI1</accession>
<evidence type="ECO:0000313" key="1">
    <source>
        <dbReference type="EMBL" id="KAJ4357771.1"/>
    </source>
</evidence>
<keyword evidence="2" id="KW-1185">Reference proteome</keyword>
<dbReference type="GO" id="GO:0016705">
    <property type="term" value="F:oxidoreductase activity, acting on paired donors, with incorporation or reduction of molecular oxygen"/>
    <property type="evidence" value="ECO:0007669"/>
    <property type="project" value="InterPro"/>
</dbReference>
<organism evidence="1 2">
    <name type="scientific">Didymosphaeria variabile</name>
    <dbReference type="NCBI Taxonomy" id="1932322"/>
    <lineage>
        <taxon>Eukaryota</taxon>
        <taxon>Fungi</taxon>
        <taxon>Dikarya</taxon>
        <taxon>Ascomycota</taxon>
        <taxon>Pezizomycotina</taxon>
        <taxon>Dothideomycetes</taxon>
        <taxon>Pleosporomycetidae</taxon>
        <taxon>Pleosporales</taxon>
        <taxon>Massarineae</taxon>
        <taxon>Didymosphaeriaceae</taxon>
        <taxon>Didymosphaeria</taxon>
    </lineage>
</organism>
<dbReference type="GO" id="GO:0020037">
    <property type="term" value="F:heme binding"/>
    <property type="evidence" value="ECO:0007669"/>
    <property type="project" value="InterPro"/>
</dbReference>
<name>A0A9W9CDI1_9PLEO</name>
<evidence type="ECO:0000313" key="2">
    <source>
        <dbReference type="Proteomes" id="UP001140513"/>
    </source>
</evidence>
<protein>
    <submittedName>
        <fullName evidence="1">Uncharacterized protein</fullName>
    </submittedName>
</protein>
<dbReference type="RefSeq" id="XP_056074630.1">
    <property type="nucleotide sequence ID" value="XM_056211157.1"/>
</dbReference>
<dbReference type="EMBL" id="JAPEUX010000002">
    <property type="protein sequence ID" value="KAJ4357771.1"/>
    <property type="molecule type" value="Genomic_DNA"/>
</dbReference>
<dbReference type="GeneID" id="80905877"/>
<proteinExistence type="predicted"/>
<dbReference type="Proteomes" id="UP001140513">
    <property type="component" value="Unassembled WGS sequence"/>
</dbReference>